<feature type="domain" description="Ubiquitin-like protease family profile" evidence="4">
    <location>
        <begin position="466"/>
        <end position="592"/>
    </location>
</feature>
<dbReference type="InterPro" id="IPR038765">
    <property type="entry name" value="Papain-like_cys_pep_sf"/>
</dbReference>
<dbReference type="SMART" id="SM00614">
    <property type="entry name" value="ZnF_BED"/>
    <property type="match status" value="1"/>
</dbReference>
<dbReference type="GO" id="GO:0006357">
    <property type="term" value="P:regulation of transcription by RNA polymerase II"/>
    <property type="evidence" value="ECO:0007669"/>
    <property type="project" value="TreeGrafter"/>
</dbReference>
<reference evidence="5 6" key="1">
    <citation type="submission" date="2019-07" db="EMBL/GenBank/DDBJ databases">
        <title>WGS assembly of Gossypium mustelinum.</title>
        <authorList>
            <person name="Chen Z.J."/>
            <person name="Sreedasyam A."/>
            <person name="Ando A."/>
            <person name="Song Q."/>
            <person name="De L."/>
            <person name="Hulse-Kemp A."/>
            <person name="Ding M."/>
            <person name="Ye W."/>
            <person name="Kirkbride R."/>
            <person name="Jenkins J."/>
            <person name="Plott C."/>
            <person name="Lovell J."/>
            <person name="Lin Y.-M."/>
            <person name="Vaughn R."/>
            <person name="Liu B."/>
            <person name="Li W."/>
            <person name="Simpson S."/>
            <person name="Scheffler B."/>
            <person name="Saski C."/>
            <person name="Grover C."/>
            <person name="Hu G."/>
            <person name="Conover J."/>
            <person name="Carlson J."/>
            <person name="Shu S."/>
            <person name="Boston L."/>
            <person name="Williams M."/>
            <person name="Peterson D."/>
            <person name="Mcgee K."/>
            <person name="Jones D."/>
            <person name="Wendel J."/>
            <person name="Stelly D."/>
            <person name="Grimwood J."/>
            <person name="Schmutz J."/>
        </authorList>
    </citation>
    <scope>NUCLEOTIDE SEQUENCE [LARGE SCALE GENOMIC DNA]</scope>
    <source>
        <strain evidence="5">1408120.09</strain>
    </source>
</reference>
<evidence type="ECO:0000256" key="3">
    <source>
        <dbReference type="ARBA" id="ARBA00022801"/>
    </source>
</evidence>
<keyword evidence="6" id="KW-1185">Reference proteome</keyword>
<comment type="similarity">
    <text evidence="1">Belongs to the peptidase C48 family.</text>
</comment>
<dbReference type="GO" id="GO:0005634">
    <property type="term" value="C:nucleus"/>
    <property type="evidence" value="ECO:0007669"/>
    <property type="project" value="TreeGrafter"/>
</dbReference>
<dbReference type="Pfam" id="PF02902">
    <property type="entry name" value="Peptidase_C48"/>
    <property type="match status" value="2"/>
</dbReference>
<dbReference type="Proteomes" id="UP000323597">
    <property type="component" value="Chromosome D01"/>
</dbReference>
<name>A0A5D2W972_GOSMU</name>
<evidence type="ECO:0000256" key="2">
    <source>
        <dbReference type="ARBA" id="ARBA00022670"/>
    </source>
</evidence>
<dbReference type="AlphaFoldDB" id="A0A5D2W972"/>
<keyword evidence="2" id="KW-0645">Protease</keyword>
<dbReference type="InterPro" id="IPR003653">
    <property type="entry name" value="Peptidase_C48_C"/>
</dbReference>
<proteinExistence type="inferred from homology"/>
<dbReference type="PANTHER" id="PTHR34396">
    <property type="entry name" value="OS03G0264950 PROTEIN-RELATED"/>
    <property type="match status" value="1"/>
</dbReference>
<protein>
    <recommendedName>
        <fullName evidence="4">Ubiquitin-like protease family profile domain-containing protein</fullName>
    </recommendedName>
</protein>
<dbReference type="PANTHER" id="PTHR34396:SF22">
    <property type="entry name" value="ZINC FINGER BED DOMAIN-CONTAINING PROTEIN DAYSLEEPER-LIKE"/>
    <property type="match status" value="1"/>
</dbReference>
<evidence type="ECO:0000256" key="1">
    <source>
        <dbReference type="ARBA" id="ARBA00005234"/>
    </source>
</evidence>
<gene>
    <name evidence="5" type="ORF">E1A91_D01G184600v1</name>
</gene>
<dbReference type="GO" id="GO:1990837">
    <property type="term" value="F:sequence-specific double-stranded DNA binding"/>
    <property type="evidence" value="ECO:0007669"/>
    <property type="project" value="TreeGrafter"/>
</dbReference>
<keyword evidence="3" id="KW-0378">Hydrolase</keyword>
<dbReference type="Gene3D" id="3.40.395.10">
    <property type="entry name" value="Adenoviral Proteinase, Chain A"/>
    <property type="match status" value="2"/>
</dbReference>
<dbReference type="PROSITE" id="PS50600">
    <property type="entry name" value="ULP_PROTEASE"/>
    <property type="match status" value="1"/>
</dbReference>
<dbReference type="SUPFAM" id="SSF54001">
    <property type="entry name" value="Cysteine proteinases"/>
    <property type="match status" value="1"/>
</dbReference>
<feature type="non-terminal residue" evidence="5">
    <location>
        <position position="1"/>
    </location>
</feature>
<dbReference type="EMBL" id="CM017649">
    <property type="protein sequence ID" value="TYI98043.1"/>
    <property type="molecule type" value="Genomic_DNA"/>
</dbReference>
<dbReference type="GO" id="GO:0008234">
    <property type="term" value="F:cysteine-type peptidase activity"/>
    <property type="evidence" value="ECO:0007669"/>
    <property type="project" value="InterPro"/>
</dbReference>
<sequence>KSWSKVWVGFDKFEEDGKQVAKCKHFPKVLTRSSKNGTTHLKVCPGKKNQNQENQSHLDLLKMDIIHQHPLDLAGQEAFKNFVKGLQSMFEFQSRDKLEVRQGFDKLACKFNFRVSLWKNGLDDEWKLKMKILSFKILKHIYDTKALSEIIQKSVSEWNLETCVRDQGSHSSTHWIISCSFLENGYHEMYSILHKFWESIEHVTETTHGRLKFQEVVDQLESGFDILVGALKSREIFCQLEQVDGNFKLNPSMEEWENAITLKSCLKLIYCHDNVYCEYTNGARNLIASTSILDDSNSLTTETANDFSMTCSVVSTMIMPSSYSDLDPNIMEALICNQNWLENLKETNSTKDIAKDSNNNNNVKSCKNQCYKETGSGNKSKSSNKMLLNTKLNFGRNNNDVIEILSEDTLLDNNQLYQIQSSYFISLDVKSYLLSRFTSKDHKQLDKWQRNELNEFKLMGNEFAHLFMVPQDDETRKKYYINDSVIVNAFFELLKKRSESFPNAYINHYSFSSHLATQLIEGFKSEHEVLTWIKAEKLTGEQKLFLPLCLSSHWVLLYVDIKGKKFHVRNNIPTQKNSVDCGVFVMKYSDCLTHGKCFPFKQEMDHFCRRIFLDIYRENYIEKINKD</sequence>
<accession>A0A5D2W972</accession>
<dbReference type="GO" id="GO:0006508">
    <property type="term" value="P:proteolysis"/>
    <property type="evidence" value="ECO:0007669"/>
    <property type="project" value="UniProtKB-KW"/>
</dbReference>
<evidence type="ECO:0000259" key="4">
    <source>
        <dbReference type="PROSITE" id="PS50600"/>
    </source>
</evidence>
<evidence type="ECO:0000313" key="5">
    <source>
        <dbReference type="EMBL" id="TYI98043.1"/>
    </source>
</evidence>
<evidence type="ECO:0000313" key="6">
    <source>
        <dbReference type="Proteomes" id="UP000323597"/>
    </source>
</evidence>
<dbReference type="InterPro" id="IPR053031">
    <property type="entry name" value="Cuticle_assoc_protein"/>
</dbReference>
<organism evidence="5 6">
    <name type="scientific">Gossypium mustelinum</name>
    <name type="common">Cotton</name>
    <name type="synonym">Gossypium caicoense</name>
    <dbReference type="NCBI Taxonomy" id="34275"/>
    <lineage>
        <taxon>Eukaryota</taxon>
        <taxon>Viridiplantae</taxon>
        <taxon>Streptophyta</taxon>
        <taxon>Embryophyta</taxon>
        <taxon>Tracheophyta</taxon>
        <taxon>Spermatophyta</taxon>
        <taxon>Magnoliopsida</taxon>
        <taxon>eudicotyledons</taxon>
        <taxon>Gunneridae</taxon>
        <taxon>Pentapetalae</taxon>
        <taxon>rosids</taxon>
        <taxon>malvids</taxon>
        <taxon>Malvales</taxon>
        <taxon>Malvaceae</taxon>
        <taxon>Malvoideae</taxon>
        <taxon>Gossypium</taxon>
    </lineage>
</organism>